<keyword evidence="8 10" id="KW-0206">Cytoskeleton</keyword>
<evidence type="ECO:0000256" key="4">
    <source>
        <dbReference type="ARBA" id="ARBA00022490"/>
    </source>
</evidence>
<keyword evidence="10" id="KW-0505">Motor protein</keyword>
<evidence type="ECO:0000313" key="11">
    <source>
        <dbReference type="Proteomes" id="UP000492821"/>
    </source>
</evidence>
<evidence type="ECO:0000256" key="9">
    <source>
        <dbReference type="ARBA" id="ARBA00023242"/>
    </source>
</evidence>
<organism evidence="11 12">
    <name type="scientific">Panagrellus redivivus</name>
    <name type="common">Microworm</name>
    <dbReference type="NCBI Taxonomy" id="6233"/>
    <lineage>
        <taxon>Eukaryota</taxon>
        <taxon>Metazoa</taxon>
        <taxon>Ecdysozoa</taxon>
        <taxon>Nematoda</taxon>
        <taxon>Chromadorea</taxon>
        <taxon>Rhabditida</taxon>
        <taxon>Tylenchina</taxon>
        <taxon>Panagrolaimomorpha</taxon>
        <taxon>Panagrolaimoidea</taxon>
        <taxon>Panagrolaimidae</taxon>
        <taxon>Panagrellus</taxon>
    </lineage>
</organism>
<evidence type="ECO:0000256" key="10">
    <source>
        <dbReference type="RuleBase" id="RU365010"/>
    </source>
</evidence>
<dbReference type="FunFam" id="3.30.740.10:FF:000005">
    <property type="entry name" value="Dynein light chain"/>
    <property type="match status" value="1"/>
</dbReference>
<dbReference type="SMART" id="SM01375">
    <property type="entry name" value="Dynein_light"/>
    <property type="match status" value="1"/>
</dbReference>
<evidence type="ECO:0000256" key="7">
    <source>
        <dbReference type="ARBA" id="ARBA00022927"/>
    </source>
</evidence>
<evidence type="ECO:0000256" key="6">
    <source>
        <dbReference type="ARBA" id="ARBA00022816"/>
    </source>
</evidence>
<dbReference type="GO" id="GO:0005634">
    <property type="term" value="C:nucleus"/>
    <property type="evidence" value="ECO:0007669"/>
    <property type="project" value="UniProtKB-SubCell"/>
</dbReference>
<proteinExistence type="inferred from homology"/>
<dbReference type="Proteomes" id="UP000492821">
    <property type="component" value="Unassembled WGS sequence"/>
</dbReference>
<dbReference type="SUPFAM" id="SSF54648">
    <property type="entry name" value="DLC"/>
    <property type="match status" value="1"/>
</dbReference>
<evidence type="ECO:0000256" key="8">
    <source>
        <dbReference type="ARBA" id="ARBA00023212"/>
    </source>
</evidence>
<evidence type="ECO:0000256" key="1">
    <source>
        <dbReference type="ARBA" id="ARBA00004123"/>
    </source>
</evidence>
<comment type="similarity">
    <text evidence="10">Belongs to the dynein light chain family.</text>
</comment>
<evidence type="ECO:0000313" key="12">
    <source>
        <dbReference type="WBParaSite" id="Pan_g4414.t1"/>
    </source>
</evidence>
<evidence type="ECO:0000256" key="2">
    <source>
        <dbReference type="ARBA" id="ARBA00004245"/>
    </source>
</evidence>
<dbReference type="GO" id="GO:0045505">
    <property type="term" value="F:dynein intermediate chain binding"/>
    <property type="evidence" value="ECO:0007669"/>
    <property type="project" value="TreeGrafter"/>
</dbReference>
<evidence type="ECO:0000256" key="3">
    <source>
        <dbReference type="ARBA" id="ARBA00022448"/>
    </source>
</evidence>
<dbReference type="GO" id="GO:0005868">
    <property type="term" value="C:cytoplasmic dynein complex"/>
    <property type="evidence" value="ECO:0007669"/>
    <property type="project" value="TreeGrafter"/>
</dbReference>
<keyword evidence="5 10" id="KW-0493">Microtubule</keyword>
<keyword evidence="7" id="KW-0653">Protein transport</keyword>
<reference evidence="11" key="1">
    <citation type="journal article" date="2013" name="Genetics">
        <title>The draft genome and transcriptome of Panagrellus redivivus are shaped by the harsh demands of a free-living lifestyle.</title>
        <authorList>
            <person name="Srinivasan J."/>
            <person name="Dillman A.R."/>
            <person name="Macchietto M.G."/>
            <person name="Heikkinen L."/>
            <person name="Lakso M."/>
            <person name="Fracchia K.M."/>
            <person name="Antoshechkin I."/>
            <person name="Mortazavi A."/>
            <person name="Wong G."/>
            <person name="Sternberg P.W."/>
        </authorList>
    </citation>
    <scope>NUCLEOTIDE SEQUENCE [LARGE SCALE GENOMIC DNA]</scope>
    <source>
        <strain evidence="11">MT8872</strain>
    </source>
</reference>
<sequence>MLSTSRDQAPSNNRVMVTVRKSTMSPEMEQQVIRVAVNALNHTNQEKDAAHEIKAYFDSHYECRWHCIVGKKFGCYVSHFDTDFIYFYANTVAVLLFRTAEHPDVVLRGSRA</sequence>
<keyword evidence="4 10" id="KW-0963">Cytoplasm</keyword>
<keyword evidence="6" id="KW-0509">mRNA transport</keyword>
<dbReference type="Pfam" id="PF01221">
    <property type="entry name" value="Dynein_light"/>
    <property type="match status" value="1"/>
</dbReference>
<keyword evidence="11" id="KW-1185">Reference proteome</keyword>
<dbReference type="GO" id="GO:0051028">
    <property type="term" value="P:mRNA transport"/>
    <property type="evidence" value="ECO:0007669"/>
    <property type="project" value="UniProtKB-KW"/>
</dbReference>
<keyword evidence="9" id="KW-0539">Nucleus</keyword>
<dbReference type="Gene3D" id="3.30.740.10">
    <property type="entry name" value="Protein Inhibitor Of Neuronal Nitric Oxide Synthase"/>
    <property type="match status" value="1"/>
</dbReference>
<comment type="subcellular location">
    <subcellularLocation>
        <location evidence="2 10">Cytoplasm</location>
        <location evidence="2 10">Cytoskeleton</location>
    </subcellularLocation>
    <subcellularLocation>
        <location evidence="1">Nucleus</location>
    </subcellularLocation>
</comment>
<dbReference type="GO" id="GO:0007017">
    <property type="term" value="P:microtubule-based process"/>
    <property type="evidence" value="ECO:0007669"/>
    <property type="project" value="InterPro"/>
</dbReference>
<keyword evidence="3" id="KW-0813">Transport</keyword>
<dbReference type="GO" id="GO:0015031">
    <property type="term" value="P:protein transport"/>
    <property type="evidence" value="ECO:0007669"/>
    <property type="project" value="UniProtKB-KW"/>
</dbReference>
<reference evidence="12" key="2">
    <citation type="submission" date="2020-10" db="UniProtKB">
        <authorList>
            <consortium name="WormBaseParasite"/>
        </authorList>
    </citation>
    <scope>IDENTIFICATION</scope>
</reference>
<protein>
    <recommendedName>
        <fullName evidence="10">Dynein light chain</fullName>
    </recommendedName>
</protein>
<dbReference type="AlphaFoldDB" id="A0A7E4ZZ98"/>
<evidence type="ECO:0000256" key="5">
    <source>
        <dbReference type="ARBA" id="ARBA00022701"/>
    </source>
</evidence>
<dbReference type="WBParaSite" id="Pan_g4414.t1">
    <property type="protein sequence ID" value="Pan_g4414.t1"/>
    <property type="gene ID" value="Pan_g4414"/>
</dbReference>
<dbReference type="PANTHER" id="PTHR11886">
    <property type="entry name" value="DYNEIN LIGHT CHAIN"/>
    <property type="match status" value="1"/>
</dbReference>
<dbReference type="GO" id="GO:0005874">
    <property type="term" value="C:microtubule"/>
    <property type="evidence" value="ECO:0007669"/>
    <property type="project" value="UniProtKB-KW"/>
</dbReference>
<dbReference type="InterPro" id="IPR001372">
    <property type="entry name" value="Dynein_light_chain_typ-1/2"/>
</dbReference>
<keyword evidence="10" id="KW-0243">Dynein</keyword>
<dbReference type="InterPro" id="IPR037177">
    <property type="entry name" value="DLC_sf"/>
</dbReference>
<accession>A0A7E4ZZ98</accession>
<dbReference type="PANTHER" id="PTHR11886:SF35">
    <property type="entry name" value="DYNEIN LIGHT CHAIN"/>
    <property type="match status" value="1"/>
</dbReference>
<name>A0A7E4ZZ98_PANRE</name>